<evidence type="ECO:0000313" key="18">
    <source>
        <dbReference type="Proteomes" id="UP000178690"/>
    </source>
</evidence>
<evidence type="ECO:0000256" key="3">
    <source>
        <dbReference type="ARBA" id="ARBA00010728"/>
    </source>
</evidence>
<evidence type="ECO:0000256" key="7">
    <source>
        <dbReference type="ARBA" id="ARBA00022840"/>
    </source>
</evidence>
<evidence type="ECO:0000256" key="12">
    <source>
        <dbReference type="HAMAP-Rule" id="MF_00176"/>
    </source>
</evidence>
<evidence type="ECO:0000256" key="1">
    <source>
        <dbReference type="ARBA" id="ARBA00004496"/>
    </source>
</evidence>
<reference evidence="17 18" key="1">
    <citation type="journal article" date="2016" name="Nat. Commun.">
        <title>Thousands of microbial genomes shed light on interconnected biogeochemical processes in an aquifer system.</title>
        <authorList>
            <person name="Anantharaman K."/>
            <person name="Brown C.T."/>
            <person name="Hug L.A."/>
            <person name="Sharon I."/>
            <person name="Castelle C.J."/>
            <person name="Probst A.J."/>
            <person name="Thomas B.C."/>
            <person name="Singh A."/>
            <person name="Wilkins M.J."/>
            <person name="Karaoz U."/>
            <person name="Brodie E.L."/>
            <person name="Williams K.H."/>
            <person name="Hubbard S.S."/>
            <person name="Banfield J.F."/>
        </authorList>
    </citation>
    <scope>NUCLEOTIDE SEQUENCE [LARGE SCALE GENOMIC DNA]</scope>
    <source>
        <strain evidence="18">RIFCSPHIGHO2_01_FULL_58_15</strain>
    </source>
</reference>
<dbReference type="GO" id="GO:0006434">
    <property type="term" value="P:seryl-tRNA aminoacylation"/>
    <property type="evidence" value="ECO:0007669"/>
    <property type="project" value="UniProtKB-UniRule"/>
</dbReference>
<gene>
    <name evidence="12" type="primary">serS</name>
    <name evidence="17" type="ORF">A2682_00750</name>
</gene>
<comment type="caution">
    <text evidence="17">The sequence shown here is derived from an EMBL/GenBank/DDBJ whole genome shotgun (WGS) entry which is preliminary data.</text>
</comment>
<evidence type="ECO:0000256" key="11">
    <source>
        <dbReference type="ARBA" id="ARBA00048823"/>
    </source>
</evidence>
<dbReference type="GO" id="GO:0005524">
    <property type="term" value="F:ATP binding"/>
    <property type="evidence" value="ECO:0007669"/>
    <property type="project" value="UniProtKB-UniRule"/>
</dbReference>
<comment type="domain">
    <text evidence="12">Consists of two distinct domains, a catalytic core and a N-terminal extension that is involved in tRNA binding.</text>
</comment>
<dbReference type="NCBIfam" id="TIGR00414">
    <property type="entry name" value="serS"/>
    <property type="match status" value="1"/>
</dbReference>
<dbReference type="PANTHER" id="PTHR43697:SF1">
    <property type="entry name" value="SERINE--TRNA LIGASE"/>
    <property type="match status" value="1"/>
</dbReference>
<dbReference type="STRING" id="1802363.A2682_00750"/>
<dbReference type="EMBL" id="MHST01000012">
    <property type="protein sequence ID" value="OHA49183.1"/>
    <property type="molecule type" value="Genomic_DNA"/>
</dbReference>
<keyword evidence="7 12" id="KW-0067">ATP-binding</keyword>
<dbReference type="InterPro" id="IPR006195">
    <property type="entry name" value="aa-tRNA-synth_II"/>
</dbReference>
<dbReference type="HAMAP" id="MF_00176">
    <property type="entry name" value="Ser_tRNA_synth_type1"/>
    <property type="match status" value="1"/>
</dbReference>
<dbReference type="UniPathway" id="UPA00906">
    <property type="reaction ID" value="UER00895"/>
</dbReference>
<dbReference type="PROSITE" id="PS50862">
    <property type="entry name" value="AA_TRNA_LIGASE_II"/>
    <property type="match status" value="1"/>
</dbReference>
<keyword evidence="9 12" id="KW-0030">Aminoacyl-tRNA synthetase</keyword>
<feature type="binding site" evidence="13">
    <location>
        <position position="376"/>
    </location>
    <ligand>
        <name>L-serine</name>
        <dbReference type="ChEBI" id="CHEBI:33384"/>
    </ligand>
</feature>
<dbReference type="GO" id="GO:0016260">
    <property type="term" value="P:selenocysteine biosynthetic process"/>
    <property type="evidence" value="ECO:0007669"/>
    <property type="project" value="UniProtKB-UniRule"/>
</dbReference>
<evidence type="ECO:0000256" key="8">
    <source>
        <dbReference type="ARBA" id="ARBA00022917"/>
    </source>
</evidence>
<name>A0A1G2PLN2_TERXR</name>
<dbReference type="InterPro" id="IPR002317">
    <property type="entry name" value="Ser-tRNA-ligase_type_1"/>
</dbReference>
<dbReference type="SUPFAM" id="SSF46589">
    <property type="entry name" value="tRNA-binding arm"/>
    <property type="match status" value="1"/>
</dbReference>
<dbReference type="Gene3D" id="3.30.930.10">
    <property type="entry name" value="Bira Bifunctional Protein, Domain 2"/>
    <property type="match status" value="1"/>
</dbReference>
<dbReference type="Pfam" id="PF00587">
    <property type="entry name" value="tRNA-synt_2b"/>
    <property type="match status" value="1"/>
</dbReference>
<dbReference type="InterPro" id="IPR015866">
    <property type="entry name" value="Ser-tRNA-synth_1_N"/>
</dbReference>
<feature type="binding site" evidence="12">
    <location>
        <position position="378"/>
    </location>
    <ligand>
        <name>L-serine</name>
        <dbReference type="ChEBI" id="CHEBI:33384"/>
    </ligand>
</feature>
<dbReference type="InterPro" id="IPR045864">
    <property type="entry name" value="aa-tRNA-synth_II/BPL/LPL"/>
</dbReference>
<dbReference type="PIRSF" id="PIRSF001529">
    <property type="entry name" value="Ser-tRNA-synth_IIa"/>
    <property type="match status" value="1"/>
</dbReference>
<comment type="pathway">
    <text evidence="2 12">Aminoacyl-tRNA biosynthesis; selenocysteinyl-tRNA(Sec) biosynthesis; L-seryl-tRNA(Sec) from L-serine and tRNA(Sec): step 1/1.</text>
</comment>
<dbReference type="GO" id="GO:0004828">
    <property type="term" value="F:serine-tRNA ligase activity"/>
    <property type="evidence" value="ECO:0007669"/>
    <property type="project" value="UniProtKB-UniRule"/>
</dbReference>
<dbReference type="Pfam" id="PF02403">
    <property type="entry name" value="Seryl_tRNA_N"/>
    <property type="match status" value="1"/>
</dbReference>
<dbReference type="Gene3D" id="1.10.287.40">
    <property type="entry name" value="Serine-tRNA synthetase, tRNA binding domain"/>
    <property type="match status" value="1"/>
</dbReference>
<evidence type="ECO:0000256" key="13">
    <source>
        <dbReference type="PIRSR" id="PIRSR001529-1"/>
    </source>
</evidence>
<evidence type="ECO:0000256" key="5">
    <source>
        <dbReference type="ARBA" id="ARBA00022598"/>
    </source>
</evidence>
<comment type="catalytic activity">
    <reaction evidence="11 12">
        <text>tRNA(Ser) + L-serine + ATP = L-seryl-tRNA(Ser) + AMP + diphosphate + H(+)</text>
        <dbReference type="Rhea" id="RHEA:12292"/>
        <dbReference type="Rhea" id="RHEA-COMP:9669"/>
        <dbReference type="Rhea" id="RHEA-COMP:9703"/>
        <dbReference type="ChEBI" id="CHEBI:15378"/>
        <dbReference type="ChEBI" id="CHEBI:30616"/>
        <dbReference type="ChEBI" id="CHEBI:33019"/>
        <dbReference type="ChEBI" id="CHEBI:33384"/>
        <dbReference type="ChEBI" id="CHEBI:78442"/>
        <dbReference type="ChEBI" id="CHEBI:78533"/>
        <dbReference type="ChEBI" id="CHEBI:456215"/>
        <dbReference type="EC" id="6.1.1.11"/>
    </reaction>
</comment>
<protein>
    <recommendedName>
        <fullName evidence="12">Serine--tRNA ligase</fullName>
        <ecNumber evidence="12">6.1.1.11</ecNumber>
    </recommendedName>
    <alternativeName>
        <fullName evidence="12">Seryl-tRNA synthetase</fullName>
        <shortName evidence="12">SerRS</shortName>
    </alternativeName>
    <alternativeName>
        <fullName evidence="12">Seryl-tRNA(Ser/Sec) synthetase</fullName>
    </alternativeName>
</protein>
<dbReference type="AlphaFoldDB" id="A0A1G2PLN2"/>
<dbReference type="PRINTS" id="PR00981">
    <property type="entry name" value="TRNASYNTHSER"/>
</dbReference>
<dbReference type="CDD" id="cd00770">
    <property type="entry name" value="SerRS_core"/>
    <property type="match status" value="1"/>
</dbReference>
<comment type="function">
    <text evidence="12">Catalyzes the attachment of serine to tRNA(Ser). Is also able to aminoacylate tRNA(Sec) with serine, to form the misacylated tRNA L-seryl-tRNA(Sec), which will be further converted into selenocysteinyl-tRNA(Sec).</text>
</comment>
<feature type="binding site" evidence="12 14">
    <location>
        <begin position="255"/>
        <end position="257"/>
    </location>
    <ligand>
        <name>ATP</name>
        <dbReference type="ChEBI" id="CHEBI:30616"/>
    </ligand>
</feature>
<evidence type="ECO:0000256" key="14">
    <source>
        <dbReference type="PIRSR" id="PIRSR001529-2"/>
    </source>
</evidence>
<dbReference type="InterPro" id="IPR033729">
    <property type="entry name" value="SerRS_core"/>
</dbReference>
<dbReference type="PANTHER" id="PTHR43697">
    <property type="entry name" value="SERYL-TRNA SYNTHETASE"/>
    <property type="match status" value="1"/>
</dbReference>
<dbReference type="SUPFAM" id="SSF55681">
    <property type="entry name" value="Class II aaRS and biotin synthetases"/>
    <property type="match status" value="1"/>
</dbReference>
<comment type="catalytic activity">
    <reaction evidence="10 12">
        <text>tRNA(Sec) + L-serine + ATP = L-seryl-tRNA(Sec) + AMP + diphosphate + H(+)</text>
        <dbReference type="Rhea" id="RHEA:42580"/>
        <dbReference type="Rhea" id="RHEA-COMP:9742"/>
        <dbReference type="Rhea" id="RHEA-COMP:10128"/>
        <dbReference type="ChEBI" id="CHEBI:15378"/>
        <dbReference type="ChEBI" id="CHEBI:30616"/>
        <dbReference type="ChEBI" id="CHEBI:33019"/>
        <dbReference type="ChEBI" id="CHEBI:33384"/>
        <dbReference type="ChEBI" id="CHEBI:78442"/>
        <dbReference type="ChEBI" id="CHEBI:78533"/>
        <dbReference type="ChEBI" id="CHEBI:456215"/>
        <dbReference type="EC" id="6.1.1.11"/>
    </reaction>
</comment>
<sequence length="422" mass="47657">MLDSRFIREHPDEVRKGLLRRGLDAGAVDALLECDKRYREVLGEVETFRRQAKEFSRSGGTDSGTREEARKVRERLKGLEAEERKLREELDGLLDALPNLPLPEVPDGRDESDNVVVREGRKPAKKSFVSQDHLALGEAHGLVDVERAARVAGTRFAYLKREGAMLEFALIRYAFDILSSEGFIPVVPPAMVRPEVFRGMGRLAADQREERYHLERDNLYLIGSAEHTLGPMHMDEVLEAAVLPLRYVGFSPSFRREAGSYGKDTRGIIRVHQFDKAEMFVFASPEASGDELERLVALQERIVSGLKLPYRVVAISAGDMGWTDAKQYDIEVWFPSEERFRETHSASNTTDFQARGVNVRFRRDAGAKPEYLHMLNATAVAIGRTIAALLENHQQEDGTIQIPEALRSYCGFDRIPNPDSKF</sequence>
<feature type="binding site" evidence="12 13">
    <location>
        <position position="278"/>
    </location>
    <ligand>
        <name>L-serine</name>
        <dbReference type="ChEBI" id="CHEBI:33384"/>
    </ligand>
</feature>
<feature type="binding site" evidence="12">
    <location>
        <position position="271"/>
    </location>
    <ligand>
        <name>ATP</name>
        <dbReference type="ChEBI" id="CHEBI:30616"/>
    </ligand>
</feature>
<keyword evidence="8 12" id="KW-0648">Protein biosynthesis</keyword>
<accession>A0A1G2PLN2</accession>
<keyword evidence="5 12" id="KW-0436">Ligase</keyword>
<evidence type="ECO:0000256" key="2">
    <source>
        <dbReference type="ARBA" id="ARBA00005045"/>
    </source>
</evidence>
<dbReference type="GO" id="GO:0005737">
    <property type="term" value="C:cytoplasm"/>
    <property type="evidence" value="ECO:0007669"/>
    <property type="project" value="UniProtKB-SubCell"/>
</dbReference>
<feature type="binding site" evidence="14">
    <location>
        <begin position="271"/>
        <end position="274"/>
    </location>
    <ligand>
        <name>ATP</name>
        <dbReference type="ChEBI" id="CHEBI:30616"/>
    </ligand>
</feature>
<evidence type="ECO:0000259" key="16">
    <source>
        <dbReference type="PROSITE" id="PS50862"/>
    </source>
</evidence>
<dbReference type="InterPro" id="IPR042103">
    <property type="entry name" value="SerRS_1_N_sf"/>
</dbReference>
<comment type="subcellular location">
    <subcellularLocation>
        <location evidence="1 12">Cytoplasm</location>
    </subcellularLocation>
</comment>
<dbReference type="InterPro" id="IPR002314">
    <property type="entry name" value="aa-tRNA-synt_IIb"/>
</dbReference>
<comment type="caution">
    <text evidence="12">Lacks conserved residue(s) required for the propagation of feature annotation.</text>
</comment>
<keyword evidence="6 12" id="KW-0547">Nucleotide-binding</keyword>
<feature type="binding site" evidence="12 14">
    <location>
        <begin position="342"/>
        <end position="345"/>
    </location>
    <ligand>
        <name>ATP</name>
        <dbReference type="ChEBI" id="CHEBI:30616"/>
    </ligand>
</feature>
<comment type="subunit">
    <text evidence="12">Homodimer. The tRNA molecule binds across the dimer.</text>
</comment>
<feature type="domain" description="Aminoacyl-transfer RNA synthetases class-II family profile" evidence="16">
    <location>
        <begin position="132"/>
        <end position="403"/>
    </location>
</feature>
<evidence type="ECO:0000256" key="10">
    <source>
        <dbReference type="ARBA" id="ARBA00047929"/>
    </source>
</evidence>
<organism evidence="17 18">
    <name type="scientific">Terrybacteria sp. (strain RIFCSPHIGHO2_01_FULL_58_15)</name>
    <dbReference type="NCBI Taxonomy" id="1802363"/>
    <lineage>
        <taxon>Bacteria</taxon>
        <taxon>Candidatus Terryibacteriota</taxon>
    </lineage>
</organism>
<feature type="site" description="Important for serine binding" evidence="13">
    <location>
        <position position="378"/>
    </location>
</feature>
<proteinExistence type="inferred from homology"/>
<dbReference type="EC" id="6.1.1.11" evidence="12"/>
<evidence type="ECO:0000256" key="4">
    <source>
        <dbReference type="ARBA" id="ARBA00022490"/>
    </source>
</evidence>
<feature type="coiled-coil region" evidence="15">
    <location>
        <begin position="69"/>
        <end position="96"/>
    </location>
</feature>
<evidence type="ECO:0000313" key="17">
    <source>
        <dbReference type="EMBL" id="OHA49183.1"/>
    </source>
</evidence>
<keyword evidence="4 12" id="KW-0963">Cytoplasm</keyword>
<keyword evidence="15" id="KW-0175">Coiled coil</keyword>
<feature type="binding site" evidence="13">
    <location>
        <position position="255"/>
    </location>
    <ligand>
        <name>L-serine</name>
        <dbReference type="ChEBI" id="CHEBI:33384"/>
    </ligand>
</feature>
<dbReference type="InterPro" id="IPR010978">
    <property type="entry name" value="tRNA-bd_arm"/>
</dbReference>
<evidence type="ECO:0000256" key="9">
    <source>
        <dbReference type="ARBA" id="ARBA00023146"/>
    </source>
</evidence>
<evidence type="ECO:0000256" key="6">
    <source>
        <dbReference type="ARBA" id="ARBA00022741"/>
    </source>
</evidence>
<comment type="similarity">
    <text evidence="3 12">Belongs to the class-II aminoacyl-tRNA synthetase family. Type-1 seryl-tRNA synthetase subfamily.</text>
</comment>
<dbReference type="Proteomes" id="UP000178690">
    <property type="component" value="Unassembled WGS sequence"/>
</dbReference>
<evidence type="ECO:0000256" key="15">
    <source>
        <dbReference type="SAM" id="Coils"/>
    </source>
</evidence>